<evidence type="ECO:0000259" key="2">
    <source>
        <dbReference type="Pfam" id="PF02120"/>
    </source>
</evidence>
<name>A0A1H7U321_9HYPH</name>
<dbReference type="Gene3D" id="3.30.750.140">
    <property type="match status" value="1"/>
</dbReference>
<evidence type="ECO:0000313" key="4">
    <source>
        <dbReference type="Proteomes" id="UP000199664"/>
    </source>
</evidence>
<protein>
    <submittedName>
        <fullName evidence="3">Hook-length control protein FliK</fullName>
    </submittedName>
</protein>
<dbReference type="InterPro" id="IPR021136">
    <property type="entry name" value="Flagellar_hook_control-like_C"/>
</dbReference>
<feature type="compositionally biased region" description="Basic and acidic residues" evidence="1">
    <location>
        <begin position="87"/>
        <end position="120"/>
    </location>
</feature>
<feature type="compositionally biased region" description="Low complexity" evidence="1">
    <location>
        <begin position="311"/>
        <end position="323"/>
    </location>
</feature>
<accession>A0A1H7U321</accession>
<dbReference type="RefSeq" id="WP_091837374.1">
    <property type="nucleotide sequence ID" value="NZ_FOAN01000006.1"/>
</dbReference>
<feature type="compositionally biased region" description="Low complexity" evidence="1">
    <location>
        <begin position="205"/>
        <end position="231"/>
    </location>
</feature>
<feature type="region of interest" description="Disordered" evidence="1">
    <location>
        <begin position="199"/>
        <end position="328"/>
    </location>
</feature>
<dbReference type="Pfam" id="PF02120">
    <property type="entry name" value="Flg_hook"/>
    <property type="match status" value="1"/>
</dbReference>
<feature type="compositionally biased region" description="Basic and acidic residues" evidence="1">
    <location>
        <begin position="38"/>
        <end position="78"/>
    </location>
</feature>
<sequence>MSAAPVSRSSALPEITFPSRRGPERDASEQAFTLPPEPADRPRPRLDDDRSRGRLDDDRNARDDAGMRDQAKPDDGARKTSAADARSSTRADDTGKDRKTADASETSDTTKAEVRADATKDTSASQTRTSETAADDKPVGGKTIEERKAALAAALDGAPVIGKGSPDEQAAAGAVIQPVPPTPIAAEFLALAAAALQGGEPAKPEGTTTEEGKAVTATGATAQATGEAIAVPVPPALPAKADGQASAGGEAAAADIKAGLQPQLPVAGTESKTDGKSGEAKSGGADQSAARTAETKPGEAQATAKDDSEAGKVAASAAGSDAKATGDTKAADAATAPAATAQTTQAASTEATSGVQQASAPLSPQAILAAGPQSLTAPQAPLTELDAAAQATARAQAEAAHKAVSADAGRPTPLHVVPIEIGAKALAGNRRFDIRLDPAELGRIDVSLEISDKGDVSAKLTVDRVETLHMLQRDARTLERAFEQAGLKPSEGGIDLSLRDPGGQQAGGRQQQGDEASRGRRTWVQASEDSALVTDVATLPRTGGRLGGVDLSI</sequence>
<feature type="region of interest" description="Disordered" evidence="1">
    <location>
        <begin position="489"/>
        <end position="525"/>
    </location>
</feature>
<keyword evidence="4" id="KW-1185">Reference proteome</keyword>
<proteinExistence type="predicted"/>
<reference evidence="4" key="1">
    <citation type="submission" date="2016-10" db="EMBL/GenBank/DDBJ databases">
        <authorList>
            <person name="Varghese N."/>
            <person name="Submissions S."/>
        </authorList>
    </citation>
    <scope>NUCLEOTIDE SEQUENCE [LARGE SCALE GENOMIC DNA]</scope>
    <source>
        <strain evidence="4">LMG 26383,CCUG 61248,R- 45681</strain>
    </source>
</reference>
<dbReference type="OrthoDB" id="7203912at2"/>
<evidence type="ECO:0000313" key="3">
    <source>
        <dbReference type="EMBL" id="SEL91185.1"/>
    </source>
</evidence>
<feature type="domain" description="Flagellar hook-length control protein-like C-terminal" evidence="2">
    <location>
        <begin position="425"/>
        <end position="504"/>
    </location>
</feature>
<feature type="compositionally biased region" description="Low complexity" evidence="1">
    <location>
        <begin position="238"/>
        <end position="259"/>
    </location>
</feature>
<organism evidence="3 4">
    <name type="scientific">Bosea lupini</name>
    <dbReference type="NCBI Taxonomy" id="1036779"/>
    <lineage>
        <taxon>Bacteria</taxon>
        <taxon>Pseudomonadati</taxon>
        <taxon>Pseudomonadota</taxon>
        <taxon>Alphaproteobacteria</taxon>
        <taxon>Hyphomicrobiales</taxon>
        <taxon>Boseaceae</taxon>
        <taxon>Bosea</taxon>
    </lineage>
</organism>
<dbReference type="AlphaFoldDB" id="A0A1H7U321"/>
<feature type="compositionally biased region" description="Basic and acidic residues" evidence="1">
    <location>
        <begin position="134"/>
        <end position="144"/>
    </location>
</feature>
<dbReference type="STRING" id="1036779.SAMN04515666_10694"/>
<dbReference type="CDD" id="cd17470">
    <property type="entry name" value="T3SS_Flik_C"/>
    <property type="match status" value="1"/>
</dbReference>
<evidence type="ECO:0000256" key="1">
    <source>
        <dbReference type="SAM" id="MobiDB-lite"/>
    </source>
</evidence>
<gene>
    <name evidence="3" type="ORF">SAMN04515666_10694</name>
</gene>
<feature type="compositionally biased region" description="Polar residues" evidence="1">
    <location>
        <begin position="121"/>
        <end position="132"/>
    </location>
</feature>
<feature type="region of interest" description="Disordered" evidence="1">
    <location>
        <begin position="1"/>
        <end position="144"/>
    </location>
</feature>
<dbReference type="EMBL" id="FOAN01000006">
    <property type="protein sequence ID" value="SEL91185.1"/>
    <property type="molecule type" value="Genomic_DNA"/>
</dbReference>
<dbReference type="Proteomes" id="UP000199664">
    <property type="component" value="Unassembled WGS sequence"/>
</dbReference>
<dbReference type="InterPro" id="IPR038610">
    <property type="entry name" value="FliK-like_C_sf"/>
</dbReference>